<evidence type="ECO:0000256" key="3">
    <source>
        <dbReference type="ARBA" id="ARBA00023136"/>
    </source>
</evidence>
<dbReference type="InterPro" id="IPR036259">
    <property type="entry name" value="MFS_trans_sf"/>
</dbReference>
<keyword evidence="1 4" id="KW-0812">Transmembrane</keyword>
<dbReference type="PANTHER" id="PTHR11360">
    <property type="entry name" value="MONOCARBOXYLATE TRANSPORTER"/>
    <property type="match status" value="1"/>
</dbReference>
<keyword evidence="3 4" id="KW-0472">Membrane</keyword>
<evidence type="ECO:0000313" key="5">
    <source>
        <dbReference type="EMBL" id="VFS82180.1"/>
    </source>
</evidence>
<evidence type="ECO:0000256" key="4">
    <source>
        <dbReference type="SAM" id="Phobius"/>
    </source>
</evidence>
<sequence>MASGLGFLAVAALATIFPSWLLCRGDKRLAHAPAEQAAADSGLKQQIALAFRNPSYLLLHAGFLTCGFHVAFLTTHLPSEAALCGHDASVPAISLSLIGLCNIAGSIAAGFLGKHYPMKYILAVLYASRAVMIALFLLSSKSETAFYVFACAIGFTWLATVPPTAGIIGKLFGTRYLATLFGFTLFTHQIGAFFGAWLGGVAMQYEGSLTWGVVRRYCACLVGRVGEFTHQRKKPWPCVCAKWRKKSGLCPLFLIFDYAKPANNASVRYPLAPRRASPHRFPDV</sequence>
<keyword evidence="2 4" id="KW-1133">Transmembrane helix</keyword>
<feature type="transmembrane region" description="Helical" evidence="4">
    <location>
        <begin position="6"/>
        <end position="23"/>
    </location>
</feature>
<evidence type="ECO:0000256" key="1">
    <source>
        <dbReference type="ARBA" id="ARBA00022692"/>
    </source>
</evidence>
<dbReference type="AlphaFoldDB" id="A0A485C9F0"/>
<name>A0A485C9F0_KLUCR</name>
<dbReference type="Pfam" id="PF07690">
    <property type="entry name" value="MFS_1"/>
    <property type="match status" value="1"/>
</dbReference>
<gene>
    <name evidence="5" type="ORF">NCTC12993_06162</name>
</gene>
<dbReference type="Gene3D" id="1.20.1250.20">
    <property type="entry name" value="MFS general substrate transporter like domains"/>
    <property type="match status" value="1"/>
</dbReference>
<keyword evidence="6" id="KW-1185">Reference proteome</keyword>
<feature type="transmembrane region" description="Helical" evidence="4">
    <location>
        <begin position="145"/>
        <end position="169"/>
    </location>
</feature>
<evidence type="ECO:0000313" key="6">
    <source>
        <dbReference type="Proteomes" id="UP000401081"/>
    </source>
</evidence>
<dbReference type="InterPro" id="IPR011701">
    <property type="entry name" value="MFS"/>
</dbReference>
<dbReference type="SUPFAM" id="SSF103473">
    <property type="entry name" value="MFS general substrate transporter"/>
    <property type="match status" value="1"/>
</dbReference>
<dbReference type="EMBL" id="CAADJD010000025">
    <property type="protein sequence ID" value="VFS82180.1"/>
    <property type="molecule type" value="Genomic_DNA"/>
</dbReference>
<accession>A0A485C9F0</accession>
<feature type="transmembrane region" description="Helical" evidence="4">
    <location>
        <begin position="176"/>
        <end position="198"/>
    </location>
</feature>
<evidence type="ECO:0000256" key="2">
    <source>
        <dbReference type="ARBA" id="ARBA00022989"/>
    </source>
</evidence>
<feature type="transmembrane region" description="Helical" evidence="4">
    <location>
        <begin position="54"/>
        <end position="72"/>
    </location>
</feature>
<dbReference type="PANTHER" id="PTHR11360:SF284">
    <property type="entry name" value="EG:103B4.3 PROTEIN-RELATED"/>
    <property type="match status" value="1"/>
</dbReference>
<dbReference type="Proteomes" id="UP000401081">
    <property type="component" value="Unassembled WGS sequence"/>
</dbReference>
<reference evidence="5 6" key="1">
    <citation type="submission" date="2019-03" db="EMBL/GenBank/DDBJ databases">
        <authorList>
            <consortium name="Pathogen Informatics"/>
        </authorList>
    </citation>
    <scope>NUCLEOTIDE SEQUENCE [LARGE SCALE GENOMIC DNA]</scope>
    <source>
        <strain evidence="5 6">NCTC12993</strain>
    </source>
</reference>
<proteinExistence type="predicted"/>
<feature type="transmembrane region" description="Helical" evidence="4">
    <location>
        <begin position="120"/>
        <end position="139"/>
    </location>
</feature>
<protein>
    <submittedName>
        <fullName evidence="5">Arabinose efflux permease</fullName>
    </submittedName>
</protein>
<organism evidence="5 6">
    <name type="scientific">Kluyvera cryocrescens</name>
    <name type="common">Kluyvera citrophila</name>
    <dbReference type="NCBI Taxonomy" id="580"/>
    <lineage>
        <taxon>Bacteria</taxon>
        <taxon>Pseudomonadati</taxon>
        <taxon>Pseudomonadota</taxon>
        <taxon>Gammaproteobacteria</taxon>
        <taxon>Enterobacterales</taxon>
        <taxon>Enterobacteriaceae</taxon>
        <taxon>Kluyvera</taxon>
    </lineage>
</organism>
<dbReference type="InterPro" id="IPR050327">
    <property type="entry name" value="Proton-linked_MCT"/>
</dbReference>
<dbReference type="GO" id="GO:0022857">
    <property type="term" value="F:transmembrane transporter activity"/>
    <property type="evidence" value="ECO:0007669"/>
    <property type="project" value="InterPro"/>
</dbReference>
<feature type="transmembrane region" description="Helical" evidence="4">
    <location>
        <begin position="92"/>
        <end position="113"/>
    </location>
</feature>